<dbReference type="AlphaFoldDB" id="A0A7L9WTV8"/>
<evidence type="ECO:0000256" key="1">
    <source>
        <dbReference type="SAM" id="MobiDB-lite"/>
    </source>
</evidence>
<dbReference type="EMBL" id="CP045201">
    <property type="protein sequence ID" value="QOL82948.1"/>
    <property type="molecule type" value="Genomic_DNA"/>
</dbReference>
<organism evidence="4 5">
    <name type="scientific">Pseudooceanicola spongiae</name>
    <dbReference type="NCBI Taxonomy" id="2613965"/>
    <lineage>
        <taxon>Bacteria</taxon>
        <taxon>Pseudomonadati</taxon>
        <taxon>Pseudomonadota</taxon>
        <taxon>Alphaproteobacteria</taxon>
        <taxon>Rhodobacterales</taxon>
        <taxon>Paracoccaceae</taxon>
        <taxon>Pseudooceanicola</taxon>
    </lineage>
</organism>
<evidence type="ECO:0000259" key="3">
    <source>
        <dbReference type="Pfam" id="PF13717"/>
    </source>
</evidence>
<dbReference type="RefSeq" id="WP_193081358.1">
    <property type="nucleotide sequence ID" value="NZ_CP045201.1"/>
</dbReference>
<dbReference type="KEGG" id="pshq:F3W81_20185"/>
<name>A0A7L9WTV8_9RHOB</name>
<keyword evidence="2" id="KW-0472">Membrane</keyword>
<feature type="transmembrane region" description="Helical" evidence="2">
    <location>
        <begin position="166"/>
        <end position="185"/>
    </location>
</feature>
<proteinExistence type="predicted"/>
<feature type="region of interest" description="Disordered" evidence="1">
    <location>
        <begin position="86"/>
        <end position="134"/>
    </location>
</feature>
<reference evidence="4 5" key="1">
    <citation type="submission" date="2019-10" db="EMBL/GenBank/DDBJ databases">
        <title>Pseudopuniceibacterium sp. HQ09 islated from Antarctica.</title>
        <authorList>
            <person name="Liao L."/>
            <person name="Su S."/>
            <person name="Chen B."/>
            <person name="Yu Y."/>
        </authorList>
    </citation>
    <scope>NUCLEOTIDE SEQUENCE [LARGE SCALE GENOMIC DNA]</scope>
    <source>
        <strain evidence="4 5">HQ09</strain>
    </source>
</reference>
<dbReference type="NCBIfam" id="TIGR02098">
    <property type="entry name" value="MJ0042_CXXC"/>
    <property type="match status" value="1"/>
</dbReference>
<sequence>MRLTCPNCSAQYEVPAQVIPTAGRDVQCSSCHETWFQPGSGAAIAQDRDDDVETVFDPPAVRRRELDPGIRDLLREEVAHEARLRALESAAQPASAVSESDSARRDRESRARLARLGDPEKTAPIPGATPRRDLLPDIEETSASLRETSQPEAPVQEDPATRQRNFRIGLALPILAALLVAFVYFNADRIRLSLPQTVPAIDSFTSTLDAGRFWLADQMQAVVGYFNGSSNG</sequence>
<feature type="compositionally biased region" description="Basic and acidic residues" evidence="1">
    <location>
        <begin position="101"/>
        <end position="121"/>
    </location>
</feature>
<feature type="domain" description="Zinc finger/thioredoxin putative" evidence="3">
    <location>
        <begin position="1"/>
        <end position="36"/>
    </location>
</feature>
<gene>
    <name evidence="4" type="ORF">F3W81_20185</name>
</gene>
<keyword evidence="2" id="KW-1133">Transmembrane helix</keyword>
<protein>
    <recommendedName>
        <fullName evidence="3">Zinc finger/thioredoxin putative domain-containing protein</fullName>
    </recommendedName>
</protein>
<evidence type="ECO:0000256" key="2">
    <source>
        <dbReference type="SAM" id="Phobius"/>
    </source>
</evidence>
<keyword evidence="2" id="KW-0812">Transmembrane</keyword>
<evidence type="ECO:0000313" key="5">
    <source>
        <dbReference type="Proteomes" id="UP000594118"/>
    </source>
</evidence>
<accession>A0A7L9WTV8</accession>
<dbReference type="InterPro" id="IPR011723">
    <property type="entry name" value="Znf/thioredoxin_put"/>
</dbReference>
<dbReference type="Pfam" id="PF13717">
    <property type="entry name" value="Zn_ribbon_4"/>
    <property type="match status" value="1"/>
</dbReference>
<evidence type="ECO:0000313" key="4">
    <source>
        <dbReference type="EMBL" id="QOL82948.1"/>
    </source>
</evidence>
<dbReference type="Proteomes" id="UP000594118">
    <property type="component" value="Chromosome"/>
</dbReference>
<keyword evidence="5" id="KW-1185">Reference proteome</keyword>